<name>A1ZEA8_MICM2</name>
<sequence>MRYFIFVWIMGCCGASCTPKAFRMIRKAKVQTSDFTQQLPYVNTKRMIVVKATLNNQRTYRFIWDTGAGVTVLSRKVVQELGLKPRAKMKVGDSRKRRKTLELVNIQNFTLGGVKFKNIAGLVVDYDSTSVLPCIAEGGIIGTNIIARCNWTIDYAQQTLIFTNQPYYLQNNPKSFAFKTGSTGRIYFDMQIKGKTIRNVLFDSGSSGGLDLRVSDGLKAGWLKRMPSTKLLDGTTQGLYGTRLDTTYVLTLDSVKVGSLPPLKVPVELGRYVNKKIGNRIMQSFQVKIDYPHKRLLWIPTAPIALWPSVVGALFKRSKGKLTVGSLYLPSDASAKGVKLNDEVVQINDQPLTNFFTDNCSFYQWFFDVYNIKVLKITLKNGKKISLHKKPLGAKLWWQKQK</sequence>
<dbReference type="InterPro" id="IPR021109">
    <property type="entry name" value="Peptidase_aspartic_dom_sf"/>
</dbReference>
<comment type="caution">
    <text evidence="1">The sequence shown here is derived from an EMBL/GenBank/DDBJ whole genome shotgun (WGS) entry which is preliminary data.</text>
</comment>
<dbReference type="AlphaFoldDB" id="A1ZEA8"/>
<evidence type="ECO:0000313" key="2">
    <source>
        <dbReference type="Proteomes" id="UP000004095"/>
    </source>
</evidence>
<dbReference type="eggNOG" id="COG3577">
    <property type="taxonomic scope" value="Bacteria"/>
</dbReference>
<dbReference type="Gene3D" id="2.40.70.10">
    <property type="entry name" value="Acid Proteases"/>
    <property type="match status" value="1"/>
</dbReference>
<gene>
    <name evidence="1" type="ORF">M23134_04249</name>
</gene>
<dbReference type="RefSeq" id="WP_002693993.1">
    <property type="nucleotide sequence ID" value="NZ_AAWS01000003.1"/>
</dbReference>
<dbReference type="InterPro" id="IPR034122">
    <property type="entry name" value="Retropepsin-like_bacterial"/>
</dbReference>
<dbReference type="OrthoDB" id="5580718at2"/>
<dbReference type="CDD" id="cd05483">
    <property type="entry name" value="retropepsin_like_bacteria"/>
    <property type="match status" value="1"/>
</dbReference>
<dbReference type="EMBL" id="AAWS01000003">
    <property type="protein sequence ID" value="EAY31416.1"/>
    <property type="molecule type" value="Genomic_DNA"/>
</dbReference>
<evidence type="ECO:0000313" key="1">
    <source>
        <dbReference type="EMBL" id="EAY31416.1"/>
    </source>
</evidence>
<protein>
    <recommendedName>
        <fullName evidence="3">PDZ domain-containing protein</fullName>
    </recommendedName>
</protein>
<dbReference type="Proteomes" id="UP000004095">
    <property type="component" value="Unassembled WGS sequence"/>
</dbReference>
<reference evidence="1 2" key="1">
    <citation type="submission" date="2007-01" db="EMBL/GenBank/DDBJ databases">
        <authorList>
            <person name="Haygood M."/>
            <person name="Podell S."/>
            <person name="Anderson C."/>
            <person name="Hopkinson B."/>
            <person name="Roe K."/>
            <person name="Barbeau K."/>
            <person name="Gaasterland T."/>
            <person name="Ferriera S."/>
            <person name="Johnson J."/>
            <person name="Kravitz S."/>
            <person name="Beeson K."/>
            <person name="Sutton G."/>
            <person name="Rogers Y.-H."/>
            <person name="Friedman R."/>
            <person name="Frazier M."/>
            <person name="Venter J.C."/>
        </authorList>
    </citation>
    <scope>NUCLEOTIDE SEQUENCE [LARGE SCALE GENOMIC DNA]</scope>
    <source>
        <strain evidence="1 2">ATCC 23134</strain>
    </source>
</reference>
<dbReference type="SUPFAM" id="SSF50630">
    <property type="entry name" value="Acid proteases"/>
    <property type="match status" value="1"/>
</dbReference>
<proteinExistence type="predicted"/>
<keyword evidence="2" id="KW-1185">Reference proteome</keyword>
<dbReference type="Pfam" id="PF13650">
    <property type="entry name" value="Asp_protease_2"/>
    <property type="match status" value="1"/>
</dbReference>
<organism evidence="1 2">
    <name type="scientific">Microscilla marina ATCC 23134</name>
    <dbReference type="NCBI Taxonomy" id="313606"/>
    <lineage>
        <taxon>Bacteria</taxon>
        <taxon>Pseudomonadati</taxon>
        <taxon>Bacteroidota</taxon>
        <taxon>Cytophagia</taxon>
        <taxon>Cytophagales</taxon>
        <taxon>Microscillaceae</taxon>
        <taxon>Microscilla</taxon>
    </lineage>
</organism>
<accession>A1ZEA8</accession>
<evidence type="ECO:0008006" key="3">
    <source>
        <dbReference type="Google" id="ProtNLM"/>
    </source>
</evidence>